<organism evidence="6">
    <name type="scientific">viral metagenome</name>
    <dbReference type="NCBI Taxonomy" id="1070528"/>
    <lineage>
        <taxon>unclassified sequences</taxon>
        <taxon>metagenomes</taxon>
        <taxon>organismal metagenomes</taxon>
    </lineage>
</organism>
<proteinExistence type="predicted"/>
<feature type="transmembrane region" description="Helical" evidence="4">
    <location>
        <begin position="209"/>
        <end position="226"/>
    </location>
</feature>
<evidence type="ECO:0000256" key="1">
    <source>
        <dbReference type="ARBA" id="ARBA00022741"/>
    </source>
</evidence>
<dbReference type="GO" id="GO:0030983">
    <property type="term" value="F:mismatched DNA binding"/>
    <property type="evidence" value="ECO:0007669"/>
    <property type="project" value="InterPro"/>
</dbReference>
<dbReference type="Gene3D" id="3.40.50.300">
    <property type="entry name" value="P-loop containing nucleotide triphosphate hydrolases"/>
    <property type="match status" value="1"/>
</dbReference>
<sequence>MDFINQFLPFNEKSSSTPLLDFKLPIQTIDSYYDISENIINEMELTNGDNSMYHKIFDMKTPFEKLNTNALAKYYTDDTTFLKDNQTFLSLKVPKPIDDQSVLDIIELRKDIADETGFVEKYHFVEWDQLKFLNNNSTFMKYLSLYEIASPLITLALPIFMLIMPFFIIRLQGNAINFSKYVEVLKVVLSRHSIGQIFSIGSASWDKRVYIIISFLFYLAQVYWNYQSCIKFIKNFKIIHEKLDTIKNYLNKSVIIMSNTINNIKQSGITTFNKWYLQVETCRDYMNNLIESYNQFTPYGLSIGKIREIGYLMQNFYKLYNDEYLISIIDYSIKFNSYIKNISCFQNRIDNKQVEKCSFTKKKTQMKKAYYPILLDEPFVANDIHLDKNIIITGPNAAGKTTFIKTAMINILLSQQLGFGFYKKAKIHCYQDLQCYINIPDTSGRDSLFQAEARRCKMILDNNKHNDKHRFCIFDELFSGTNPYEAIGAATGFLKYLNTYNNITFVITTHFLDLCKKMDEDKKIINLNMEIVNVNDDFKYTYKVIPGISNVKGGIKVLKDLDFPKEIIDTATAVIDKLNI</sequence>
<keyword evidence="3" id="KW-0238">DNA-binding</keyword>
<dbReference type="GO" id="GO:0006298">
    <property type="term" value="P:mismatch repair"/>
    <property type="evidence" value="ECO:0007669"/>
    <property type="project" value="InterPro"/>
</dbReference>
<dbReference type="SMART" id="SM00534">
    <property type="entry name" value="MUTSac"/>
    <property type="match status" value="1"/>
</dbReference>
<accession>A0A6C0CQZ2</accession>
<evidence type="ECO:0000256" key="2">
    <source>
        <dbReference type="ARBA" id="ARBA00022840"/>
    </source>
</evidence>
<dbReference type="PANTHER" id="PTHR11361">
    <property type="entry name" value="DNA MISMATCH REPAIR PROTEIN MUTS FAMILY MEMBER"/>
    <property type="match status" value="1"/>
</dbReference>
<dbReference type="Pfam" id="PF00488">
    <property type="entry name" value="MutS_V"/>
    <property type="match status" value="1"/>
</dbReference>
<protein>
    <recommendedName>
        <fullName evidence="5">DNA mismatch repair proteins mutS family domain-containing protein</fullName>
    </recommendedName>
</protein>
<dbReference type="InterPro" id="IPR000432">
    <property type="entry name" value="DNA_mismatch_repair_MutS_C"/>
</dbReference>
<dbReference type="EMBL" id="MN739467">
    <property type="protein sequence ID" value="QHT06280.1"/>
    <property type="molecule type" value="Genomic_DNA"/>
</dbReference>
<dbReference type="AlphaFoldDB" id="A0A6C0CQZ2"/>
<keyword evidence="4" id="KW-0812">Transmembrane</keyword>
<dbReference type="InterPro" id="IPR027417">
    <property type="entry name" value="P-loop_NTPase"/>
</dbReference>
<dbReference type="InterPro" id="IPR045076">
    <property type="entry name" value="MutS"/>
</dbReference>
<keyword evidence="2" id="KW-0067">ATP-binding</keyword>
<dbReference type="GO" id="GO:0005829">
    <property type="term" value="C:cytosol"/>
    <property type="evidence" value="ECO:0007669"/>
    <property type="project" value="TreeGrafter"/>
</dbReference>
<dbReference type="GO" id="GO:0005524">
    <property type="term" value="F:ATP binding"/>
    <property type="evidence" value="ECO:0007669"/>
    <property type="project" value="UniProtKB-KW"/>
</dbReference>
<reference evidence="6" key="1">
    <citation type="journal article" date="2020" name="Nature">
        <title>Giant virus diversity and host interactions through global metagenomics.</title>
        <authorList>
            <person name="Schulz F."/>
            <person name="Roux S."/>
            <person name="Paez-Espino D."/>
            <person name="Jungbluth S."/>
            <person name="Walsh D.A."/>
            <person name="Denef V.J."/>
            <person name="McMahon K.D."/>
            <person name="Konstantinidis K.T."/>
            <person name="Eloe-Fadrosh E.A."/>
            <person name="Kyrpides N.C."/>
            <person name="Woyke T."/>
        </authorList>
    </citation>
    <scope>NUCLEOTIDE SEQUENCE</scope>
    <source>
        <strain evidence="6">GVMAG-M-3300021425-30</strain>
    </source>
</reference>
<evidence type="ECO:0000256" key="3">
    <source>
        <dbReference type="ARBA" id="ARBA00023125"/>
    </source>
</evidence>
<keyword evidence="1" id="KW-0547">Nucleotide-binding</keyword>
<evidence type="ECO:0000313" key="6">
    <source>
        <dbReference type="EMBL" id="QHT06280.1"/>
    </source>
</evidence>
<evidence type="ECO:0000259" key="5">
    <source>
        <dbReference type="SMART" id="SM00534"/>
    </source>
</evidence>
<dbReference type="SUPFAM" id="SSF52540">
    <property type="entry name" value="P-loop containing nucleoside triphosphate hydrolases"/>
    <property type="match status" value="1"/>
</dbReference>
<dbReference type="PANTHER" id="PTHR11361:SF152">
    <property type="entry name" value="DNA MISMATCH REPAIR PROTEIN"/>
    <property type="match status" value="1"/>
</dbReference>
<name>A0A6C0CQZ2_9ZZZZ</name>
<feature type="transmembrane region" description="Helical" evidence="4">
    <location>
        <begin position="148"/>
        <end position="169"/>
    </location>
</feature>
<feature type="domain" description="DNA mismatch repair proteins mutS family" evidence="5">
    <location>
        <begin position="387"/>
        <end position="576"/>
    </location>
</feature>
<dbReference type="GO" id="GO:0140664">
    <property type="term" value="F:ATP-dependent DNA damage sensor activity"/>
    <property type="evidence" value="ECO:0007669"/>
    <property type="project" value="InterPro"/>
</dbReference>
<keyword evidence="4" id="KW-0472">Membrane</keyword>
<evidence type="ECO:0000256" key="4">
    <source>
        <dbReference type="SAM" id="Phobius"/>
    </source>
</evidence>
<keyword evidence="4" id="KW-1133">Transmembrane helix</keyword>